<keyword evidence="12" id="KW-1185">Reference proteome</keyword>
<dbReference type="Gene3D" id="1.10.150.240">
    <property type="entry name" value="Putative phosphatase, domain 2"/>
    <property type="match status" value="1"/>
</dbReference>
<organism evidence="11 12">
    <name type="scientific">Methylomagnum ishizawai</name>
    <dbReference type="NCBI Taxonomy" id="1760988"/>
    <lineage>
        <taxon>Bacteria</taxon>
        <taxon>Pseudomonadati</taxon>
        <taxon>Pseudomonadota</taxon>
        <taxon>Gammaproteobacteria</taxon>
        <taxon>Methylococcales</taxon>
        <taxon>Methylococcaceae</taxon>
        <taxon>Methylomagnum</taxon>
    </lineage>
</organism>
<dbReference type="AlphaFoldDB" id="A0A1Y6CUY4"/>
<evidence type="ECO:0000256" key="9">
    <source>
        <dbReference type="ARBA" id="ARBA00023277"/>
    </source>
</evidence>
<dbReference type="GO" id="GO:0005829">
    <property type="term" value="C:cytosol"/>
    <property type="evidence" value="ECO:0007669"/>
    <property type="project" value="TreeGrafter"/>
</dbReference>
<gene>
    <name evidence="11" type="ORF">SAMN02949497_1434</name>
</gene>
<dbReference type="NCBIfam" id="TIGR01549">
    <property type="entry name" value="HAD-SF-IA-v1"/>
    <property type="match status" value="1"/>
</dbReference>
<comment type="similarity">
    <text evidence="4 10">Belongs to the HAD-like hydrolase superfamily. CbbY/CbbZ/Gph/YieH family.</text>
</comment>
<evidence type="ECO:0000313" key="12">
    <source>
        <dbReference type="Proteomes" id="UP000192923"/>
    </source>
</evidence>
<dbReference type="EMBL" id="FXAM01000001">
    <property type="protein sequence ID" value="SMF94127.1"/>
    <property type="molecule type" value="Genomic_DNA"/>
</dbReference>
<evidence type="ECO:0000256" key="1">
    <source>
        <dbReference type="ARBA" id="ARBA00000830"/>
    </source>
</evidence>
<dbReference type="InterPro" id="IPR037512">
    <property type="entry name" value="PGPase_prok"/>
</dbReference>
<evidence type="ECO:0000256" key="7">
    <source>
        <dbReference type="ARBA" id="ARBA00022801"/>
    </source>
</evidence>
<dbReference type="InterPro" id="IPR023214">
    <property type="entry name" value="HAD_sf"/>
</dbReference>
<dbReference type="PANTHER" id="PTHR43434:SF1">
    <property type="entry name" value="PHOSPHOGLYCOLATE PHOSPHATASE"/>
    <property type="match status" value="1"/>
</dbReference>
<reference evidence="11 12" key="1">
    <citation type="submission" date="2016-12" db="EMBL/GenBank/DDBJ databases">
        <authorList>
            <person name="Song W.-J."/>
            <person name="Kurnit D.M."/>
        </authorList>
    </citation>
    <scope>NUCLEOTIDE SEQUENCE [LARGE SCALE GENOMIC DNA]</scope>
    <source>
        <strain evidence="11 12">175</strain>
    </source>
</reference>
<dbReference type="Proteomes" id="UP000192923">
    <property type="component" value="Unassembled WGS sequence"/>
</dbReference>
<dbReference type="InterPro" id="IPR006439">
    <property type="entry name" value="HAD-SF_hydro_IA"/>
</dbReference>
<evidence type="ECO:0000313" key="11">
    <source>
        <dbReference type="EMBL" id="SMF94127.1"/>
    </source>
</evidence>
<keyword evidence="8 10" id="KW-0460">Magnesium</keyword>
<dbReference type="GO" id="GO:0008967">
    <property type="term" value="F:phosphoglycolate phosphatase activity"/>
    <property type="evidence" value="ECO:0007669"/>
    <property type="project" value="UniProtKB-UniRule"/>
</dbReference>
<protein>
    <recommendedName>
        <fullName evidence="5 10">Phosphoglycolate phosphatase</fullName>
        <shortName evidence="10">PGP</shortName>
        <shortName evidence="10">PGPase</shortName>
        <ecNumber evidence="5 10">3.1.3.18</ecNumber>
    </recommendedName>
</protein>
<dbReference type="CDD" id="cd16417">
    <property type="entry name" value="HAD_PGPase"/>
    <property type="match status" value="1"/>
</dbReference>
<comment type="cofactor">
    <cofactor evidence="2 10">
        <name>Mg(2+)</name>
        <dbReference type="ChEBI" id="CHEBI:18420"/>
    </cofactor>
</comment>
<feature type="binding site" evidence="10">
    <location>
        <position position="12"/>
    </location>
    <ligand>
        <name>Mg(2+)</name>
        <dbReference type="ChEBI" id="CHEBI:18420"/>
    </ligand>
</feature>
<dbReference type="RefSeq" id="WP_085211226.1">
    <property type="nucleotide sequence ID" value="NZ_FXAM01000001.1"/>
</dbReference>
<keyword evidence="6 10" id="KW-0479">Metal-binding</keyword>
<evidence type="ECO:0000256" key="2">
    <source>
        <dbReference type="ARBA" id="ARBA00001946"/>
    </source>
</evidence>
<dbReference type="Gene3D" id="3.40.50.1000">
    <property type="entry name" value="HAD superfamily/HAD-like"/>
    <property type="match status" value="1"/>
</dbReference>
<proteinExistence type="inferred from homology"/>
<accession>A0A1Y6CUY4</accession>
<evidence type="ECO:0000256" key="4">
    <source>
        <dbReference type="ARBA" id="ARBA00006171"/>
    </source>
</evidence>
<dbReference type="FunFam" id="3.40.50.1000:FF:000022">
    <property type="entry name" value="Phosphoglycolate phosphatase"/>
    <property type="match status" value="1"/>
</dbReference>
<dbReference type="OrthoDB" id="9776368at2"/>
<dbReference type="GO" id="GO:0005975">
    <property type="term" value="P:carbohydrate metabolic process"/>
    <property type="evidence" value="ECO:0007669"/>
    <property type="project" value="InterPro"/>
</dbReference>
<comment type="function">
    <text evidence="10">Specifically catalyzes the dephosphorylation of 2-phosphoglycolate. Is involved in the dissimilation of the intracellular 2-phosphoglycolate formed during the DNA repair of 3'-phosphoglycolate ends, a major class of DNA lesions induced by oxidative stress.</text>
</comment>
<dbReference type="UniPathway" id="UPA00865">
    <property type="reaction ID" value="UER00834"/>
</dbReference>
<comment type="pathway">
    <text evidence="3 10">Organic acid metabolism; glycolate biosynthesis; glycolate from 2-phosphoglycolate: step 1/1.</text>
</comment>
<dbReference type="InterPro" id="IPR041492">
    <property type="entry name" value="HAD_2"/>
</dbReference>
<dbReference type="SUPFAM" id="SSF56784">
    <property type="entry name" value="HAD-like"/>
    <property type="match status" value="1"/>
</dbReference>
<dbReference type="GO" id="GO:0006281">
    <property type="term" value="P:DNA repair"/>
    <property type="evidence" value="ECO:0007669"/>
    <property type="project" value="TreeGrafter"/>
</dbReference>
<dbReference type="InterPro" id="IPR023198">
    <property type="entry name" value="PGP-like_dom2"/>
</dbReference>
<feature type="active site" description="Nucleophile" evidence="10">
    <location>
        <position position="12"/>
    </location>
</feature>
<evidence type="ECO:0000256" key="5">
    <source>
        <dbReference type="ARBA" id="ARBA00013078"/>
    </source>
</evidence>
<comment type="catalytic activity">
    <reaction evidence="1 10">
        <text>2-phosphoglycolate + H2O = glycolate + phosphate</text>
        <dbReference type="Rhea" id="RHEA:14369"/>
        <dbReference type="ChEBI" id="CHEBI:15377"/>
        <dbReference type="ChEBI" id="CHEBI:29805"/>
        <dbReference type="ChEBI" id="CHEBI:43474"/>
        <dbReference type="ChEBI" id="CHEBI:58033"/>
        <dbReference type="EC" id="3.1.3.18"/>
    </reaction>
</comment>
<evidence type="ECO:0000256" key="10">
    <source>
        <dbReference type="HAMAP-Rule" id="MF_00495"/>
    </source>
</evidence>
<feature type="binding site" evidence="10">
    <location>
        <position position="14"/>
    </location>
    <ligand>
        <name>Mg(2+)</name>
        <dbReference type="ChEBI" id="CHEBI:18420"/>
    </ligand>
</feature>
<dbReference type="SFLD" id="SFLDS00003">
    <property type="entry name" value="Haloacid_Dehalogenase"/>
    <property type="match status" value="1"/>
</dbReference>
<dbReference type="InterPro" id="IPR036412">
    <property type="entry name" value="HAD-like_sf"/>
</dbReference>
<dbReference type="SFLD" id="SFLDG01135">
    <property type="entry name" value="C1.5.6:_HAD__Beta-PGM__Phospha"/>
    <property type="match status" value="1"/>
</dbReference>
<sequence>MLPARPGLVVFDLDGTLVDSAPDIAQAVDIMLGRLGLPEAGEVRVRGWVGNGVEMLVKRALTGAVRPAGEPPRFREALAWFMDAYAEHMCDRSRLYPGVRDGLARIKAGGFPTACVTNKHSRFTQTLLEQLGLAPYLDFVGSGDQFAQHKPHPEPLLKTAAHFGIAPAQSLMVGDSANDAEAAHRAGFMLALVPYGYHGAVDLAALEPDVVVKSIAELPGLFEAL</sequence>
<keyword evidence="9 10" id="KW-0119">Carbohydrate metabolism</keyword>
<dbReference type="HAMAP" id="MF_00495">
    <property type="entry name" value="GPH_hydrolase_bact"/>
    <property type="match status" value="1"/>
</dbReference>
<dbReference type="SFLD" id="SFLDG01129">
    <property type="entry name" value="C1.5:_HAD__Beta-PGM__Phosphata"/>
    <property type="match status" value="1"/>
</dbReference>
<dbReference type="STRING" id="1760988.SAMN02949497_1434"/>
<dbReference type="GO" id="GO:0046872">
    <property type="term" value="F:metal ion binding"/>
    <property type="evidence" value="ECO:0007669"/>
    <property type="project" value="UniProtKB-KW"/>
</dbReference>
<name>A0A1Y6CUY4_9GAMM</name>
<dbReference type="PANTHER" id="PTHR43434">
    <property type="entry name" value="PHOSPHOGLYCOLATE PHOSPHATASE"/>
    <property type="match status" value="1"/>
</dbReference>
<dbReference type="Pfam" id="PF13419">
    <property type="entry name" value="HAD_2"/>
    <property type="match status" value="1"/>
</dbReference>
<evidence type="ECO:0000256" key="6">
    <source>
        <dbReference type="ARBA" id="ARBA00022723"/>
    </source>
</evidence>
<dbReference type="PRINTS" id="PR00413">
    <property type="entry name" value="HADHALOGNASE"/>
</dbReference>
<feature type="binding site" evidence="10">
    <location>
        <position position="175"/>
    </location>
    <ligand>
        <name>Mg(2+)</name>
        <dbReference type="ChEBI" id="CHEBI:18420"/>
    </ligand>
</feature>
<dbReference type="NCBIfam" id="TIGR01449">
    <property type="entry name" value="PGP_bact"/>
    <property type="match status" value="1"/>
</dbReference>
<keyword evidence="7 10" id="KW-0378">Hydrolase</keyword>
<evidence type="ECO:0000256" key="8">
    <source>
        <dbReference type="ARBA" id="ARBA00022842"/>
    </source>
</evidence>
<evidence type="ECO:0000256" key="3">
    <source>
        <dbReference type="ARBA" id="ARBA00004818"/>
    </source>
</evidence>
<dbReference type="EC" id="3.1.3.18" evidence="5 10"/>
<dbReference type="NCBIfam" id="NF009695">
    <property type="entry name" value="PRK13222.1-2"/>
    <property type="match status" value="1"/>
</dbReference>
<dbReference type="InterPro" id="IPR050155">
    <property type="entry name" value="HAD-like_hydrolase_sf"/>
</dbReference>
<dbReference type="GO" id="GO:0046295">
    <property type="term" value="P:glycolate biosynthetic process"/>
    <property type="evidence" value="ECO:0007669"/>
    <property type="project" value="UniProtKB-UniRule"/>
</dbReference>